<dbReference type="InterPro" id="IPR020472">
    <property type="entry name" value="WD40_PAC1"/>
</dbReference>
<dbReference type="SMART" id="SM01167">
    <property type="entry name" value="DUF1900"/>
    <property type="match status" value="1"/>
</dbReference>
<evidence type="ECO:0000259" key="7">
    <source>
        <dbReference type="SMART" id="SM01166"/>
    </source>
</evidence>
<sequence>MAMDSKIVQNSKYRYVYGKNAKKDLQYENIKVTTNPWDSNLIKCNEKFIAVNWFSSGSVGSFAILRIDQVGKLPDQISLFKGHKSQILDTDFDPFNTYRIASASDDCSIGIWDIPKNYSPSTYLDDEENIPKDISPSFFLYGHARKVGHILYHPTIPNILASSSLDYSVKIWNIGTKKDEITLRHSDMVTSMSFSYDGAYLATISRDKMLRIWDIRENKIISETRAHRGPKIQRVLWLGDSNYVVTTGFSKTCERQIGLWNAFQLRNNGKSKFYGIDQSSGLLMPFFDNLTKILYVVGRGDANIRYYEFQNNELLQLSQYQSLEPQRGFSILPRSLCNGKGNELMKCLRLVDGNRIVPVSFFVPRRVEGFQKEKTSTSSKPQITMSASEWFGQKSDKVIMSNKTNVLSLNNSSKSLMNPRGITEHGNEKSLSVTDAFSPPTSINEDSNISIPSLRISKLRRREEPPLARSYLRSISSEEEKRTRRRITSQKNRLISGLSDSPIKKGEEILRPEEESSSVNLTEAEDRKVAKITPQVAATSTEEPSIKQLSNTLKWNDNQIGVSLSINTPNTKIASIDIKKQSNSLGSTLAIHISMNALTFNMQSENLFRDSVLDNIASLGNHVTTLEDNLKYLQDMDTSHLARLRSLEQKIQILEEKTARD</sequence>
<dbReference type="GO" id="GO:0007015">
    <property type="term" value="P:actin filament organization"/>
    <property type="evidence" value="ECO:0007669"/>
    <property type="project" value="TreeGrafter"/>
</dbReference>
<keyword evidence="3 5" id="KW-0677">Repeat</keyword>
<dbReference type="Pfam" id="PF08953">
    <property type="entry name" value="DUF1899"/>
    <property type="match status" value="1"/>
</dbReference>
<dbReference type="PROSITE" id="PS50294">
    <property type="entry name" value="WD_REPEATS_REGION"/>
    <property type="match status" value="3"/>
</dbReference>
<evidence type="ECO:0000256" key="3">
    <source>
        <dbReference type="ARBA" id="ARBA00022737"/>
    </source>
</evidence>
<feature type="repeat" description="WD" evidence="4">
    <location>
        <begin position="80"/>
        <end position="122"/>
    </location>
</feature>
<keyword evidence="9" id="KW-1185">Reference proteome</keyword>
<evidence type="ECO:0000256" key="5">
    <source>
        <dbReference type="RuleBase" id="RU280818"/>
    </source>
</evidence>
<dbReference type="Pfam" id="PF00400">
    <property type="entry name" value="WD40"/>
    <property type="match status" value="3"/>
</dbReference>
<dbReference type="PRINTS" id="PR00320">
    <property type="entry name" value="GPROTEINBRPT"/>
</dbReference>
<dbReference type="OrthoDB" id="1850764at2759"/>
<dbReference type="InterPro" id="IPR015505">
    <property type="entry name" value="Coronin"/>
</dbReference>
<dbReference type="GeneID" id="11495189"/>
<organism evidence="8 9">
    <name type="scientific">Naumovozyma dairenensis (strain ATCC 10597 / BCRC 20456 / CBS 421 / NBRC 0211 / NRRL Y-12639)</name>
    <name type="common">Saccharomyces dairenensis</name>
    <dbReference type="NCBI Taxonomy" id="1071378"/>
    <lineage>
        <taxon>Eukaryota</taxon>
        <taxon>Fungi</taxon>
        <taxon>Dikarya</taxon>
        <taxon>Ascomycota</taxon>
        <taxon>Saccharomycotina</taxon>
        <taxon>Saccharomycetes</taxon>
        <taxon>Saccharomycetales</taxon>
        <taxon>Saccharomycetaceae</taxon>
        <taxon>Naumovozyma</taxon>
    </lineage>
</organism>
<dbReference type="eggNOG" id="KOG0303">
    <property type="taxonomic scope" value="Eukaryota"/>
</dbReference>
<reference evidence="8 9" key="1">
    <citation type="journal article" date="2011" name="Proc. Natl. Acad. Sci. U.S.A.">
        <title>Evolutionary erosion of yeast sex chromosomes by mating-type switching accidents.</title>
        <authorList>
            <person name="Gordon J.L."/>
            <person name="Armisen D."/>
            <person name="Proux-Wera E."/>
            <person name="Oheigeartaigh S.S."/>
            <person name="Byrne K.P."/>
            <person name="Wolfe K.H."/>
        </authorList>
    </citation>
    <scope>NUCLEOTIDE SEQUENCE [LARGE SCALE GENOMIC DNA]</scope>
    <source>
        <strain evidence="9">ATCC 10597 / BCRC 20456 / CBS 421 / NBRC 0211 / NRRL Y-12639</strain>
    </source>
</reference>
<dbReference type="KEGG" id="ndi:NDAI_0D04730"/>
<accession>G0WAH5</accession>
<proteinExistence type="inferred from homology"/>
<dbReference type="HOGENOM" id="CLU_026859_3_2_1"/>
<dbReference type="InterPro" id="IPR036322">
    <property type="entry name" value="WD40_repeat_dom_sf"/>
</dbReference>
<evidence type="ECO:0000313" key="8">
    <source>
        <dbReference type="EMBL" id="CCD24786.1"/>
    </source>
</evidence>
<dbReference type="PANTHER" id="PTHR10856:SF0">
    <property type="entry name" value="CORONIN"/>
    <property type="match status" value="1"/>
</dbReference>
<feature type="region of interest" description="Disordered" evidence="6">
    <location>
        <begin position="417"/>
        <end position="448"/>
    </location>
</feature>
<evidence type="ECO:0000256" key="2">
    <source>
        <dbReference type="ARBA" id="ARBA00022574"/>
    </source>
</evidence>
<dbReference type="InterPro" id="IPR019775">
    <property type="entry name" value="WD40_repeat_CS"/>
</dbReference>
<feature type="region of interest" description="Disordered" evidence="6">
    <location>
        <begin position="476"/>
        <end position="521"/>
    </location>
</feature>
<dbReference type="PROSITE" id="PS00678">
    <property type="entry name" value="WD_REPEATS_1"/>
    <property type="match status" value="3"/>
</dbReference>
<evidence type="ECO:0000256" key="6">
    <source>
        <dbReference type="SAM" id="MobiDB-lite"/>
    </source>
</evidence>
<feature type="repeat" description="WD" evidence="4">
    <location>
        <begin position="182"/>
        <end position="223"/>
    </location>
</feature>
<dbReference type="SMART" id="SM01166">
    <property type="entry name" value="DUF1899"/>
    <property type="match status" value="1"/>
</dbReference>
<dbReference type="SUPFAM" id="SSF50978">
    <property type="entry name" value="WD40 repeat-like"/>
    <property type="match status" value="1"/>
</dbReference>
<name>G0WAH5_NAUDC</name>
<dbReference type="InterPro" id="IPR015943">
    <property type="entry name" value="WD40/YVTN_repeat-like_dom_sf"/>
</dbReference>
<dbReference type="RefSeq" id="XP_003670029.1">
    <property type="nucleotide sequence ID" value="XM_003669981.1"/>
</dbReference>
<evidence type="ECO:0000313" key="9">
    <source>
        <dbReference type="Proteomes" id="UP000000689"/>
    </source>
</evidence>
<feature type="compositionally biased region" description="Basic and acidic residues" evidence="6">
    <location>
        <begin position="502"/>
        <end position="514"/>
    </location>
</feature>
<feature type="compositionally biased region" description="Polar residues" evidence="6">
    <location>
        <begin position="429"/>
        <end position="448"/>
    </location>
</feature>
<dbReference type="GO" id="GO:0051015">
    <property type="term" value="F:actin filament binding"/>
    <property type="evidence" value="ECO:0007669"/>
    <property type="project" value="TreeGrafter"/>
</dbReference>
<dbReference type="EMBL" id="HE580270">
    <property type="protein sequence ID" value="CCD24786.1"/>
    <property type="molecule type" value="Genomic_DNA"/>
</dbReference>
<dbReference type="PANTHER" id="PTHR10856">
    <property type="entry name" value="CORONIN"/>
    <property type="match status" value="1"/>
</dbReference>
<dbReference type="GO" id="GO:0005737">
    <property type="term" value="C:cytoplasm"/>
    <property type="evidence" value="ECO:0007669"/>
    <property type="project" value="UniProtKB-ARBA"/>
</dbReference>
<evidence type="ECO:0000256" key="4">
    <source>
        <dbReference type="PROSITE-ProRule" id="PRU00221"/>
    </source>
</evidence>
<dbReference type="PROSITE" id="PS50082">
    <property type="entry name" value="WD_REPEATS_2"/>
    <property type="match status" value="3"/>
</dbReference>
<feature type="repeat" description="WD" evidence="4">
    <location>
        <begin position="140"/>
        <end position="182"/>
    </location>
</feature>
<dbReference type="InterPro" id="IPR001680">
    <property type="entry name" value="WD40_rpt"/>
</dbReference>
<dbReference type="Gene3D" id="2.130.10.10">
    <property type="entry name" value="YVTN repeat-like/Quinoprotein amine dehydrogenase"/>
    <property type="match status" value="1"/>
</dbReference>
<keyword evidence="2 4" id="KW-0853">WD repeat</keyword>
<feature type="domain" description="DUF1899" evidence="7">
    <location>
        <begin position="6"/>
        <end position="71"/>
    </location>
</feature>
<protein>
    <recommendedName>
        <fullName evidence="5">Coronin</fullName>
    </recommendedName>
</protein>
<dbReference type="InterPro" id="IPR015048">
    <property type="entry name" value="DUF1899"/>
</dbReference>
<dbReference type="STRING" id="1071378.G0WAH5"/>
<dbReference type="SMART" id="SM00320">
    <property type="entry name" value="WD40"/>
    <property type="match status" value="4"/>
</dbReference>
<comment type="similarity">
    <text evidence="1 5">Belongs to the WD repeat coronin family.</text>
</comment>
<dbReference type="Proteomes" id="UP000000689">
    <property type="component" value="Chromosome 4"/>
</dbReference>
<evidence type="ECO:0000256" key="1">
    <source>
        <dbReference type="ARBA" id="ARBA00009482"/>
    </source>
</evidence>
<gene>
    <name evidence="8" type="primary">NDAI0D04730</name>
    <name evidence="8" type="ordered locus">NDAI_0D04730</name>
</gene>
<dbReference type="AlphaFoldDB" id="G0WAH5"/>